<dbReference type="KEGG" id="sku:Sulku_1708"/>
<dbReference type="Pfam" id="PF10117">
    <property type="entry name" value="McrBC"/>
    <property type="match status" value="1"/>
</dbReference>
<organism evidence="1 2">
    <name type="scientific">Sulfuricurvum kujiense (strain ATCC BAA-921 / DSM 16994 / JCM 11577 / YK-1)</name>
    <dbReference type="NCBI Taxonomy" id="709032"/>
    <lineage>
        <taxon>Bacteria</taxon>
        <taxon>Pseudomonadati</taxon>
        <taxon>Campylobacterota</taxon>
        <taxon>Epsilonproteobacteria</taxon>
        <taxon>Campylobacterales</taxon>
        <taxon>Sulfurimonadaceae</taxon>
        <taxon>Sulfuricurvum</taxon>
    </lineage>
</organism>
<dbReference type="EMBL" id="CP002355">
    <property type="protein sequence ID" value="ADR34369.1"/>
    <property type="molecule type" value="Genomic_DNA"/>
</dbReference>
<dbReference type="PANTHER" id="PTHR38733">
    <property type="entry name" value="PROTEIN MCRC"/>
    <property type="match status" value="1"/>
</dbReference>
<dbReference type="eggNOG" id="COG4268">
    <property type="taxonomic scope" value="Bacteria"/>
</dbReference>
<dbReference type="STRING" id="709032.Sulku_1708"/>
<gene>
    <name evidence="1" type="ordered locus">Sulku_1708</name>
</gene>
<dbReference type="PANTHER" id="PTHR38733:SF1">
    <property type="entry name" value="TYPE IV METHYL-DIRECTED RESTRICTION ENZYME ECOKMCRBC"/>
    <property type="match status" value="1"/>
</dbReference>
<protein>
    <submittedName>
        <fullName evidence="1">5-methylcytosine restriction system component-like protein</fullName>
    </submittedName>
</protein>
<dbReference type="AlphaFoldDB" id="E4U0W7"/>
<dbReference type="HOGENOM" id="CLU_638815_0_0_7"/>
<keyword evidence="2" id="KW-1185">Reference proteome</keyword>
<evidence type="ECO:0000313" key="1">
    <source>
        <dbReference type="EMBL" id="ADR34369.1"/>
    </source>
</evidence>
<accession>E4U0W7</accession>
<name>E4U0W7_SULKY</name>
<dbReference type="REBASE" id="29567">
    <property type="entry name" value="SkuMcrBCP"/>
</dbReference>
<dbReference type="OrthoDB" id="307209at2"/>
<evidence type="ECO:0000313" key="2">
    <source>
        <dbReference type="Proteomes" id="UP000008721"/>
    </source>
</evidence>
<dbReference type="InterPro" id="IPR019292">
    <property type="entry name" value="McrC"/>
</dbReference>
<proteinExistence type="predicted"/>
<sequence length="422" mass="49572">MQVKAKEHEIINQSINPSKIAVYNQEFLKNSAKYLGIHQELNEMLEPVMKSHYFIGCRWLEEELYIHVSPKEYNGEFASYLSMFIECLDDPIVSQKLNDTYEIFFNEKWIDIKSSEDYLTPFLILHFLQIVKKITLKGLKKGYVTITENMTSKVKGKILINQTIKTNHFKNRLDKTVCKHQVFTVNCIENQIIKTALIRCMKYLSSISNNEEILRTYKQNTNAFELVEVCDVLESDFSSIKHSPFYKDYKQALELAKMIFKRFGFVHTHNDIGKSVKIPPFFINMPELFERFVEVKLRKVYGNLLIPGYDQSNGKAYSSWNLRPDFIVEGKGLIIDAKYKYWFENNDKTDRFKDDYQQLSLYGRLPEIKKLIGVKRDEEAKLIFIYPEITNETELTEKAFTCEYSNSVFSNIIKIPIGIKVR</sequence>
<dbReference type="Proteomes" id="UP000008721">
    <property type="component" value="Chromosome"/>
</dbReference>
<dbReference type="RefSeq" id="WP_013460566.1">
    <property type="nucleotide sequence ID" value="NC_014762.1"/>
</dbReference>
<reference evidence="1 2" key="1">
    <citation type="journal article" date="2012" name="Stand. Genomic Sci.">
        <title>Complete genome sequence of the sulfur compounds oxidizing chemolithoautotroph Sulfuricurvum kujiense type strain (YK-1(T)).</title>
        <authorList>
            <person name="Han C."/>
            <person name="Kotsyurbenko O."/>
            <person name="Chertkov O."/>
            <person name="Held B."/>
            <person name="Lapidus A."/>
            <person name="Nolan M."/>
            <person name="Lucas S."/>
            <person name="Hammon N."/>
            <person name="Deshpande S."/>
            <person name="Cheng J.F."/>
            <person name="Tapia R."/>
            <person name="Goodwin L.A."/>
            <person name="Pitluck S."/>
            <person name="Liolios K."/>
            <person name="Pagani I."/>
            <person name="Ivanova N."/>
            <person name="Mavromatis K."/>
            <person name="Mikhailova N."/>
            <person name="Pati A."/>
            <person name="Chen A."/>
            <person name="Palaniappan K."/>
            <person name="Land M."/>
            <person name="Hauser L."/>
            <person name="Chang Y.J."/>
            <person name="Jeffries C.D."/>
            <person name="Brambilla E.M."/>
            <person name="Rohde M."/>
            <person name="Spring S."/>
            <person name="Sikorski J."/>
            <person name="Goker M."/>
            <person name="Woyke T."/>
            <person name="Bristow J."/>
            <person name="Eisen J.A."/>
            <person name="Markowitz V."/>
            <person name="Hugenholtz P."/>
            <person name="Kyrpides N.C."/>
            <person name="Klenk H.P."/>
            <person name="Detter J.C."/>
        </authorList>
    </citation>
    <scope>NUCLEOTIDE SEQUENCE [LARGE SCALE GENOMIC DNA]</scope>
    <source>
        <strain evidence="2">ATCC BAA-921 / DSM 16994 / JCM 11577 / YK-1</strain>
    </source>
</reference>